<feature type="transmembrane region" description="Helical" evidence="1">
    <location>
        <begin position="12"/>
        <end position="32"/>
    </location>
</feature>
<reference evidence="2 3" key="1">
    <citation type="submission" date="2016-11" db="EMBL/GenBank/DDBJ databases">
        <authorList>
            <person name="Jaros S."/>
            <person name="Januszkiewicz K."/>
            <person name="Wedrychowicz H."/>
        </authorList>
    </citation>
    <scope>NUCLEOTIDE SEQUENCE [LARGE SCALE GENOMIC DNA]</scope>
    <source>
        <strain evidence="2 3">DSM 18772</strain>
    </source>
</reference>
<accession>A0A1M6M9L8</accession>
<evidence type="ECO:0000313" key="3">
    <source>
        <dbReference type="Proteomes" id="UP000184510"/>
    </source>
</evidence>
<dbReference type="EMBL" id="FQYR01000004">
    <property type="protein sequence ID" value="SHJ80175.1"/>
    <property type="molecule type" value="Genomic_DNA"/>
</dbReference>
<dbReference type="InParanoid" id="A0A1M6M9L8"/>
<sequence length="141" mass="15423">MARRSRKKKQSNSQTTVIIGIAVIALAGYLGFKVIGSSDKVDAKEFPLQSYVNDGNSLRGNKYQVTGEVFSKPFHDPARGQKIYVRVDVGEAKYPAGLPRDIGIFVPSTVQGPNLETKQNYTFVVKVINGGNLEALQYASQ</sequence>
<evidence type="ECO:0000256" key="1">
    <source>
        <dbReference type="SAM" id="Phobius"/>
    </source>
</evidence>
<dbReference type="RefSeq" id="WP_143184224.1">
    <property type="nucleotide sequence ID" value="NZ_FQYR01000004.1"/>
</dbReference>
<keyword evidence="1" id="KW-0472">Membrane</keyword>
<gene>
    <name evidence="2" type="ORF">SAMN02745181_2658</name>
</gene>
<proteinExistence type="predicted"/>
<dbReference type="Proteomes" id="UP000184510">
    <property type="component" value="Unassembled WGS sequence"/>
</dbReference>
<evidence type="ECO:0000313" key="2">
    <source>
        <dbReference type="EMBL" id="SHJ80175.1"/>
    </source>
</evidence>
<keyword evidence="3" id="KW-1185">Reference proteome</keyword>
<organism evidence="2 3">
    <name type="scientific">Rubritalea squalenifaciens DSM 18772</name>
    <dbReference type="NCBI Taxonomy" id="1123071"/>
    <lineage>
        <taxon>Bacteria</taxon>
        <taxon>Pseudomonadati</taxon>
        <taxon>Verrucomicrobiota</taxon>
        <taxon>Verrucomicrobiia</taxon>
        <taxon>Verrucomicrobiales</taxon>
        <taxon>Rubritaleaceae</taxon>
        <taxon>Rubritalea</taxon>
    </lineage>
</organism>
<keyword evidence="1" id="KW-0812">Transmembrane</keyword>
<name>A0A1M6M9L8_9BACT</name>
<dbReference type="OrthoDB" id="194703at2"/>
<protein>
    <submittedName>
        <fullName evidence="2">Uncharacterized protein</fullName>
    </submittedName>
</protein>
<dbReference type="STRING" id="1123071.SAMN02745181_2658"/>
<dbReference type="AlphaFoldDB" id="A0A1M6M9L8"/>
<keyword evidence="1" id="KW-1133">Transmembrane helix</keyword>